<dbReference type="EC" id="2.1.1.72" evidence="2"/>
<evidence type="ECO:0000256" key="4">
    <source>
        <dbReference type="ARBA" id="ARBA00022679"/>
    </source>
</evidence>
<keyword evidence="4" id="KW-0808">Transferase</keyword>
<keyword evidence="9" id="KW-0255">Endonuclease</keyword>
<evidence type="ECO:0000259" key="7">
    <source>
        <dbReference type="Pfam" id="PF07669"/>
    </source>
</evidence>
<keyword evidence="10" id="KW-1185">Reference proteome</keyword>
<sequence length="487" mass="54468">MKRLDQKESGAYYTPDAVTETLLGWAVRSEADRLLDPSCGDGQFISGHRNSVGIEQDHEAGKLAMQRAPWALVHEGDFFAWADETEERFNCAVGNPPFIRYQTFKGEVRNRALGLCARLGAKFSGLSSSWAPFLVATAGLLRPGGRMAFVVPAEIGHAPYAAPLLEYLASNFAVVHIVAIRKKLFPELSEDCWLMYTDGFGKRTEEIRFSVRDTLGRMSVPPRSFTRVALADWRQWGRRLRPFLLSEESRGLYRELAAHKNSRTLGEVARIGIGYVSGANDFFHLRPSEARELRIPDNLLHPTVRNGRALPKRSLTAMTVNNWHSKDEPILLLKMPKTGRVPASVARYLDSDAGMVARQAYKCRVREPWYSVPDVQIPDFFLSYMSGLEASLVKNDAGCTCTNSVHSVRLKEGVDASKLLDLWDSSFVKLSAELEGHPLGGGMLKLEPREATAIVLPSESVYSRLDKRAIDEAISVMREWRHYAVAQ</sequence>
<evidence type="ECO:0000313" key="9">
    <source>
        <dbReference type="EMBL" id="BCZ85750.1"/>
    </source>
</evidence>
<keyword evidence="9" id="KW-0540">Nuclease</keyword>
<dbReference type="Pfam" id="PF07669">
    <property type="entry name" value="Eco57I"/>
    <property type="match status" value="1"/>
</dbReference>
<evidence type="ECO:0000256" key="5">
    <source>
        <dbReference type="ARBA" id="ARBA00022691"/>
    </source>
</evidence>
<comment type="catalytic activity">
    <reaction evidence="6">
        <text>a 2'-deoxyadenosine in DNA + S-adenosyl-L-methionine = an N(6)-methyl-2'-deoxyadenosine in DNA + S-adenosyl-L-homocysteine + H(+)</text>
        <dbReference type="Rhea" id="RHEA:15197"/>
        <dbReference type="Rhea" id="RHEA-COMP:12418"/>
        <dbReference type="Rhea" id="RHEA-COMP:12419"/>
        <dbReference type="ChEBI" id="CHEBI:15378"/>
        <dbReference type="ChEBI" id="CHEBI:57856"/>
        <dbReference type="ChEBI" id="CHEBI:59789"/>
        <dbReference type="ChEBI" id="CHEBI:90615"/>
        <dbReference type="ChEBI" id="CHEBI:90616"/>
        <dbReference type="EC" id="2.1.1.72"/>
    </reaction>
</comment>
<protein>
    <recommendedName>
        <fullName evidence="2">site-specific DNA-methyltransferase (adenine-specific)</fullName>
        <ecNumber evidence="2">2.1.1.72</ecNumber>
    </recommendedName>
</protein>
<organism evidence="9 10">
    <name type="scientific">Paraburkholderia terrae</name>
    <dbReference type="NCBI Taxonomy" id="311230"/>
    <lineage>
        <taxon>Bacteria</taxon>
        <taxon>Pseudomonadati</taxon>
        <taxon>Pseudomonadota</taxon>
        <taxon>Betaproteobacteria</taxon>
        <taxon>Burkholderiales</taxon>
        <taxon>Burkholderiaceae</taxon>
        <taxon>Paraburkholderia</taxon>
    </lineage>
</organism>
<dbReference type="RefSeq" id="WP_229518216.1">
    <property type="nucleotide sequence ID" value="NZ_AP024960.1"/>
</dbReference>
<evidence type="ECO:0000313" key="10">
    <source>
        <dbReference type="Proteomes" id="UP001319874"/>
    </source>
</evidence>
<keyword evidence="9" id="KW-0614">Plasmid</keyword>
<evidence type="ECO:0000256" key="2">
    <source>
        <dbReference type="ARBA" id="ARBA00011900"/>
    </source>
</evidence>
<dbReference type="InterPro" id="IPR050953">
    <property type="entry name" value="N4_N6_ade-DNA_methylase"/>
</dbReference>
<dbReference type="SUPFAM" id="SSF53335">
    <property type="entry name" value="S-adenosyl-L-methionine-dependent methyltransferases"/>
    <property type="match status" value="1"/>
</dbReference>
<dbReference type="InterPro" id="IPR054520">
    <property type="entry name" value="M_Eco57I_C"/>
</dbReference>
<dbReference type="EMBL" id="AP024960">
    <property type="protein sequence ID" value="BCZ85750.1"/>
    <property type="molecule type" value="Genomic_DNA"/>
</dbReference>
<accession>A0ABN6JZ07</accession>
<dbReference type="PANTHER" id="PTHR33841:SF5">
    <property type="entry name" value="DNA METHYLASE (MODIFICATION METHYLASE) (METHYLTRANSFERASE)-RELATED"/>
    <property type="match status" value="1"/>
</dbReference>
<dbReference type="InterPro" id="IPR002052">
    <property type="entry name" value="DNA_methylase_N6_adenine_CS"/>
</dbReference>
<gene>
    <name evidence="9" type="ORF">PTKU64_94250</name>
</gene>
<dbReference type="Gene3D" id="3.40.50.150">
    <property type="entry name" value="Vaccinia Virus protein VP39"/>
    <property type="match status" value="1"/>
</dbReference>
<dbReference type="PROSITE" id="PS00092">
    <property type="entry name" value="N6_MTASE"/>
    <property type="match status" value="1"/>
</dbReference>
<comment type="similarity">
    <text evidence="1">Belongs to the N(4)/N(6)-methyltransferase family.</text>
</comment>
<evidence type="ECO:0000256" key="6">
    <source>
        <dbReference type="ARBA" id="ARBA00047942"/>
    </source>
</evidence>
<feature type="domain" description="Type II methyltransferase M.Eco57I C-terminal" evidence="8">
    <location>
        <begin position="243"/>
        <end position="474"/>
    </location>
</feature>
<name>A0ABN6JZ07_9BURK</name>
<dbReference type="Pfam" id="PF22837">
    <property type="entry name" value="M_Eco57I_C"/>
    <property type="match status" value="1"/>
</dbReference>
<geneLocation type="plasmid" evidence="9 10">
    <name>pPT70</name>
</geneLocation>
<evidence type="ECO:0000259" key="8">
    <source>
        <dbReference type="Pfam" id="PF22837"/>
    </source>
</evidence>
<proteinExistence type="inferred from homology"/>
<keyword evidence="9" id="KW-0378">Hydrolase</keyword>
<dbReference type="InterPro" id="IPR029063">
    <property type="entry name" value="SAM-dependent_MTases_sf"/>
</dbReference>
<dbReference type="GO" id="GO:0004519">
    <property type="term" value="F:endonuclease activity"/>
    <property type="evidence" value="ECO:0007669"/>
    <property type="project" value="UniProtKB-KW"/>
</dbReference>
<dbReference type="Proteomes" id="UP001319874">
    <property type="component" value="Plasmid pPT70"/>
</dbReference>
<feature type="domain" description="Type II methyltransferase M.TaqI-like" evidence="7">
    <location>
        <begin position="72"/>
        <end position="184"/>
    </location>
</feature>
<keyword evidence="3" id="KW-0489">Methyltransferase</keyword>
<dbReference type="PANTHER" id="PTHR33841">
    <property type="entry name" value="DNA METHYLTRANSFERASE YEEA-RELATED"/>
    <property type="match status" value="1"/>
</dbReference>
<dbReference type="InterPro" id="IPR011639">
    <property type="entry name" value="MethylTrfase_TaqI-like_dom"/>
</dbReference>
<keyword evidence="5" id="KW-0949">S-adenosyl-L-methionine</keyword>
<evidence type="ECO:0000256" key="1">
    <source>
        <dbReference type="ARBA" id="ARBA00006594"/>
    </source>
</evidence>
<evidence type="ECO:0000256" key="3">
    <source>
        <dbReference type="ARBA" id="ARBA00022603"/>
    </source>
</evidence>
<dbReference type="PRINTS" id="PR00507">
    <property type="entry name" value="N12N6MTFRASE"/>
</dbReference>
<reference evidence="9 10" key="1">
    <citation type="journal article" date="2022" name="Front. Microbiol.">
        <title>Identification and characterization of a novel class of self-sufficient cytochrome P450 hydroxylase involved in cyclohexanecarboxylate degradation in Paraburkholderia terrae strain KU-64.</title>
        <authorList>
            <person name="Yamamoto T."/>
            <person name="Hasegawa Y."/>
            <person name="Iwaki H."/>
        </authorList>
    </citation>
    <scope>NUCLEOTIDE SEQUENCE [LARGE SCALE GENOMIC DNA]</scope>
    <source>
        <strain evidence="9 10">KU-64</strain>
    </source>
</reference>
<dbReference type="CDD" id="cd02440">
    <property type="entry name" value="AdoMet_MTases"/>
    <property type="match status" value="1"/>
</dbReference>